<dbReference type="OrthoDB" id="6781037at2759"/>
<dbReference type="PROSITE" id="PS00134">
    <property type="entry name" value="TRYPSIN_HIS"/>
    <property type="match status" value="1"/>
</dbReference>
<dbReference type="GO" id="GO:0004252">
    <property type="term" value="F:serine-type endopeptidase activity"/>
    <property type="evidence" value="ECO:0007669"/>
    <property type="project" value="InterPro"/>
</dbReference>
<dbReference type="PROSITE" id="PS50240">
    <property type="entry name" value="TRYPSIN_DOM"/>
    <property type="match status" value="1"/>
</dbReference>
<name>A0A8J6HUQ1_TENMO</name>
<evidence type="ECO:0000256" key="2">
    <source>
        <dbReference type="ARBA" id="ARBA00022801"/>
    </source>
</evidence>
<sequence length="300" mass="34039">MSNLYKISIIVLLYIIVKKQCFACEMKEFQYAITIRSMRSIPSQSLTCGGVLLHGQWVLTAAHCVNDIREIMDIEVMGLSDPEGPFERIAIRSSKVHSLYDSKTVEYDYALLYLNEEFPTYLKYPKIPGRAYVENCINTDYQKTFVVAWEENLPKKKKRTGHSMTPYCIKVKTEENGVCMDTFRSKLNNKVMMCTRSVSDGRQPCKGDSGGPLICGGLVVGLVSFGMDCRIRYKESIFARVDASIPFIQETMRQNGFYLENDTQEGYEVYTIVNAGIIVEHSSLLLGVTLILILLTTIYN</sequence>
<dbReference type="SMART" id="SM00020">
    <property type="entry name" value="Tryp_SPc"/>
    <property type="match status" value="1"/>
</dbReference>
<protein>
    <recommendedName>
        <fullName evidence="7">Peptidase S1 domain-containing protein</fullName>
    </recommendedName>
</protein>
<keyword evidence="5" id="KW-1133">Transmembrane helix</keyword>
<evidence type="ECO:0000259" key="7">
    <source>
        <dbReference type="PROSITE" id="PS50240"/>
    </source>
</evidence>
<proteinExistence type="predicted"/>
<accession>A0A8J6HUQ1</accession>
<evidence type="ECO:0000256" key="5">
    <source>
        <dbReference type="SAM" id="Phobius"/>
    </source>
</evidence>
<keyword evidence="6" id="KW-0732">Signal</keyword>
<reference evidence="8" key="2">
    <citation type="submission" date="2021-08" db="EMBL/GenBank/DDBJ databases">
        <authorList>
            <person name="Eriksson T."/>
        </authorList>
    </citation>
    <scope>NUCLEOTIDE SEQUENCE</scope>
    <source>
        <strain evidence="8">Stoneville</strain>
        <tissue evidence="8">Whole head</tissue>
    </source>
</reference>
<keyword evidence="5" id="KW-0472">Membrane</keyword>
<evidence type="ECO:0000256" key="6">
    <source>
        <dbReference type="SAM" id="SignalP"/>
    </source>
</evidence>
<feature type="transmembrane region" description="Helical" evidence="5">
    <location>
        <begin position="281"/>
        <end position="299"/>
    </location>
</feature>
<keyword evidence="2" id="KW-0378">Hydrolase</keyword>
<keyword evidence="3" id="KW-0720">Serine protease</keyword>
<gene>
    <name evidence="8" type="ORF">GEV33_001824</name>
</gene>
<keyword evidence="1" id="KW-0645">Protease</keyword>
<evidence type="ECO:0000256" key="3">
    <source>
        <dbReference type="ARBA" id="ARBA00022825"/>
    </source>
</evidence>
<dbReference type="Proteomes" id="UP000719412">
    <property type="component" value="Unassembled WGS sequence"/>
</dbReference>
<dbReference type="Pfam" id="PF00089">
    <property type="entry name" value="Trypsin"/>
    <property type="match status" value="1"/>
</dbReference>
<comment type="caution">
    <text evidence="8">The sequence shown here is derived from an EMBL/GenBank/DDBJ whole genome shotgun (WGS) entry which is preliminary data.</text>
</comment>
<keyword evidence="4" id="KW-1015">Disulfide bond</keyword>
<evidence type="ECO:0000256" key="1">
    <source>
        <dbReference type="ARBA" id="ARBA00022670"/>
    </source>
</evidence>
<dbReference type="GO" id="GO:0006508">
    <property type="term" value="P:proteolysis"/>
    <property type="evidence" value="ECO:0007669"/>
    <property type="project" value="UniProtKB-KW"/>
</dbReference>
<evidence type="ECO:0000313" key="8">
    <source>
        <dbReference type="EMBL" id="KAH0820967.1"/>
    </source>
</evidence>
<feature type="signal peptide" evidence="6">
    <location>
        <begin position="1"/>
        <end position="23"/>
    </location>
</feature>
<dbReference type="InterPro" id="IPR001254">
    <property type="entry name" value="Trypsin_dom"/>
</dbReference>
<feature type="domain" description="Peptidase S1" evidence="7">
    <location>
        <begin position="16"/>
        <end position="253"/>
    </location>
</feature>
<evidence type="ECO:0000256" key="4">
    <source>
        <dbReference type="ARBA" id="ARBA00023157"/>
    </source>
</evidence>
<evidence type="ECO:0000313" key="9">
    <source>
        <dbReference type="Proteomes" id="UP000719412"/>
    </source>
</evidence>
<dbReference type="PANTHER" id="PTHR24276:SF96">
    <property type="entry name" value="PEPTIDASE S1 DOMAIN-CONTAINING PROTEIN"/>
    <property type="match status" value="1"/>
</dbReference>
<organism evidence="8 9">
    <name type="scientific">Tenebrio molitor</name>
    <name type="common">Yellow mealworm beetle</name>
    <dbReference type="NCBI Taxonomy" id="7067"/>
    <lineage>
        <taxon>Eukaryota</taxon>
        <taxon>Metazoa</taxon>
        <taxon>Ecdysozoa</taxon>
        <taxon>Arthropoda</taxon>
        <taxon>Hexapoda</taxon>
        <taxon>Insecta</taxon>
        <taxon>Pterygota</taxon>
        <taxon>Neoptera</taxon>
        <taxon>Endopterygota</taxon>
        <taxon>Coleoptera</taxon>
        <taxon>Polyphaga</taxon>
        <taxon>Cucujiformia</taxon>
        <taxon>Tenebrionidae</taxon>
        <taxon>Tenebrio</taxon>
    </lineage>
</organism>
<dbReference type="PANTHER" id="PTHR24276">
    <property type="entry name" value="POLYSERASE-RELATED"/>
    <property type="match status" value="1"/>
</dbReference>
<dbReference type="AlphaFoldDB" id="A0A8J6HUQ1"/>
<reference evidence="8" key="1">
    <citation type="journal article" date="2020" name="J Insects Food Feed">
        <title>The yellow mealworm (Tenebrio molitor) genome: a resource for the emerging insects as food and feed industry.</title>
        <authorList>
            <person name="Eriksson T."/>
            <person name="Andere A."/>
            <person name="Kelstrup H."/>
            <person name="Emery V."/>
            <person name="Picard C."/>
        </authorList>
    </citation>
    <scope>NUCLEOTIDE SEQUENCE</scope>
    <source>
        <strain evidence="8">Stoneville</strain>
        <tissue evidence="8">Whole head</tissue>
    </source>
</reference>
<dbReference type="EMBL" id="JABDTM020009975">
    <property type="protein sequence ID" value="KAH0820967.1"/>
    <property type="molecule type" value="Genomic_DNA"/>
</dbReference>
<dbReference type="InterPro" id="IPR018114">
    <property type="entry name" value="TRYPSIN_HIS"/>
</dbReference>
<feature type="chain" id="PRO_5035174730" description="Peptidase S1 domain-containing protein" evidence="6">
    <location>
        <begin position="24"/>
        <end position="300"/>
    </location>
</feature>
<keyword evidence="5" id="KW-0812">Transmembrane</keyword>
<dbReference type="InterPro" id="IPR050430">
    <property type="entry name" value="Peptidase_S1"/>
</dbReference>
<keyword evidence="9" id="KW-1185">Reference proteome</keyword>